<dbReference type="Pfam" id="PF12806">
    <property type="entry name" value="Acyl-CoA_dh_C"/>
    <property type="match status" value="1"/>
</dbReference>
<dbReference type="GO" id="GO:0005886">
    <property type="term" value="C:plasma membrane"/>
    <property type="evidence" value="ECO:0007669"/>
    <property type="project" value="TreeGrafter"/>
</dbReference>
<dbReference type="PANTHER" id="PTHR42803">
    <property type="entry name" value="ACYL-COA DEHYDROGENASE"/>
    <property type="match status" value="1"/>
</dbReference>
<dbReference type="Pfam" id="PF02770">
    <property type="entry name" value="Acyl-CoA_dh_M"/>
    <property type="match status" value="1"/>
</dbReference>
<comment type="cofactor">
    <cofactor evidence="1">
        <name>FAD</name>
        <dbReference type="ChEBI" id="CHEBI:57692"/>
    </cofactor>
</comment>
<sequence>MNHYKTNLRDIEFNLFEFLKVGDWYGTAPFDAFDEDTAGDALREVERLSREEFATSFVEADRTELELVDGKIALPDSVKASLDALYDGDWHLLGIDPELGGFGAPGSLRWATSEFFVGANPGVFLYASGGLMAKVIATEGTEEQKETWARWLIENRWGATMVLTEPDAGSDVGAGTSKAIHVEGDTYHLEGVKRFITSGENDYFDNIVHLVLARREGGEPGTKGLSMFIVPKYLVNEDGSLGERNGIYATSLEHKMGIRGSTTTELTMGTDEPCVGYLVGGVHEGIRQMFLVIEDARMMIGVKSAATLSTGYLNALAYAGERVQSPDMAQMADKTAPKVEIIRHPDVRRMLMLQKAYSEGLRALWMYTAMTLDKMQLNPDDAYWAKLNDLLLPMVKGYSSEKAYELLATSLQVFGGAGFTVDYPIEQYIRDAKIDTLYEGTTAIQGLDLFFRKIARDKGQTLMKLAEQILEYVKGGSDEFSVERQALGAALEQLQSHVGVLVGYSMASMQEPKEIYKAGLHTNTLLESLSEIVISWLLLEQAEIAAAKLPETTGSDTGFYTGKVASARFFVKDALPKVAIRTAAAQSEDAWLMDLPDEAF</sequence>
<evidence type="ECO:0000259" key="6">
    <source>
        <dbReference type="Pfam" id="PF00441"/>
    </source>
</evidence>
<feature type="domain" description="Acyl-CoA dehydrogenase/oxidase C-terminal" evidence="6">
    <location>
        <begin position="284"/>
        <end position="446"/>
    </location>
</feature>
<dbReference type="AlphaFoldDB" id="A0A3B0S4C1"/>
<evidence type="ECO:0000256" key="1">
    <source>
        <dbReference type="ARBA" id="ARBA00001974"/>
    </source>
</evidence>
<dbReference type="InterPro" id="IPR025878">
    <property type="entry name" value="Acyl-CoA_dh-like_C_dom"/>
</dbReference>
<evidence type="ECO:0000256" key="3">
    <source>
        <dbReference type="ARBA" id="ARBA00022630"/>
    </source>
</evidence>
<protein>
    <submittedName>
        <fullName evidence="9">Acyl-CoA dehydrogenase</fullName>
    </submittedName>
</protein>
<comment type="similarity">
    <text evidence="2">Belongs to the acyl-CoA dehydrogenase family.</text>
</comment>
<dbReference type="InterPro" id="IPR009075">
    <property type="entry name" value="AcylCo_DH/oxidase_C"/>
</dbReference>
<evidence type="ECO:0000256" key="5">
    <source>
        <dbReference type="ARBA" id="ARBA00023002"/>
    </source>
</evidence>
<reference evidence="9" key="1">
    <citation type="submission" date="2018-06" db="EMBL/GenBank/DDBJ databases">
        <authorList>
            <person name="Zhirakovskaya E."/>
        </authorList>
    </citation>
    <scope>NUCLEOTIDE SEQUENCE</scope>
</reference>
<dbReference type="FunFam" id="1.20.140.10:FF:000016">
    <property type="entry name" value="Acyl-CoA dehydrogenase FadE5"/>
    <property type="match status" value="1"/>
</dbReference>
<evidence type="ECO:0000256" key="2">
    <source>
        <dbReference type="ARBA" id="ARBA00009347"/>
    </source>
</evidence>
<evidence type="ECO:0000259" key="7">
    <source>
        <dbReference type="Pfam" id="PF02770"/>
    </source>
</evidence>
<feature type="domain" description="Acetyl-CoA dehydrogenase-like C-terminal" evidence="8">
    <location>
        <begin position="466"/>
        <end position="596"/>
    </location>
</feature>
<dbReference type="EMBL" id="UOEI01000154">
    <property type="protein sequence ID" value="VAV95646.1"/>
    <property type="molecule type" value="Genomic_DNA"/>
</dbReference>
<evidence type="ECO:0000256" key="4">
    <source>
        <dbReference type="ARBA" id="ARBA00022827"/>
    </source>
</evidence>
<keyword evidence="4" id="KW-0274">FAD</keyword>
<gene>
    <name evidence="9" type="ORF">MNBD_ACTINO01-438</name>
</gene>
<accession>A0A3B0S4C1</accession>
<proteinExistence type="inferred from homology"/>
<evidence type="ECO:0000259" key="8">
    <source>
        <dbReference type="Pfam" id="PF12806"/>
    </source>
</evidence>
<dbReference type="Gene3D" id="2.40.110.20">
    <property type="match status" value="1"/>
</dbReference>
<feature type="domain" description="Acyl-CoA oxidase/dehydrogenase middle" evidence="7">
    <location>
        <begin position="161"/>
        <end position="268"/>
    </location>
</feature>
<dbReference type="Pfam" id="PF00441">
    <property type="entry name" value="Acyl-CoA_dh_1"/>
    <property type="match status" value="1"/>
</dbReference>
<evidence type="ECO:0000313" key="9">
    <source>
        <dbReference type="EMBL" id="VAV95646.1"/>
    </source>
</evidence>
<dbReference type="InterPro" id="IPR036250">
    <property type="entry name" value="AcylCo_DH-like_C"/>
</dbReference>
<keyword evidence="3" id="KW-0285">Flavoprotein</keyword>
<dbReference type="PANTHER" id="PTHR42803:SF1">
    <property type="entry name" value="BROAD-SPECIFICITY LINEAR ACYL-COA DEHYDROGENASE FADE5"/>
    <property type="match status" value="1"/>
</dbReference>
<dbReference type="SUPFAM" id="SSF47203">
    <property type="entry name" value="Acyl-CoA dehydrogenase C-terminal domain-like"/>
    <property type="match status" value="1"/>
</dbReference>
<dbReference type="InterPro" id="IPR009100">
    <property type="entry name" value="AcylCoA_DH/oxidase_NM_dom_sf"/>
</dbReference>
<dbReference type="InterPro" id="IPR006091">
    <property type="entry name" value="Acyl-CoA_Oxase/DH_mid-dom"/>
</dbReference>
<keyword evidence="5" id="KW-0560">Oxidoreductase</keyword>
<organism evidence="9">
    <name type="scientific">hydrothermal vent metagenome</name>
    <dbReference type="NCBI Taxonomy" id="652676"/>
    <lineage>
        <taxon>unclassified sequences</taxon>
        <taxon>metagenomes</taxon>
        <taxon>ecological metagenomes</taxon>
    </lineage>
</organism>
<dbReference type="InterPro" id="IPR052166">
    <property type="entry name" value="Diverse_Acyl-CoA_DH"/>
</dbReference>
<dbReference type="SUPFAM" id="SSF56645">
    <property type="entry name" value="Acyl-CoA dehydrogenase NM domain-like"/>
    <property type="match status" value="1"/>
</dbReference>
<dbReference type="Gene3D" id="1.20.140.10">
    <property type="entry name" value="Butyryl-CoA Dehydrogenase, subunit A, domain 3"/>
    <property type="match status" value="1"/>
</dbReference>
<name>A0A3B0S4C1_9ZZZZ</name>
<dbReference type="GO" id="GO:0016627">
    <property type="term" value="F:oxidoreductase activity, acting on the CH-CH group of donors"/>
    <property type="evidence" value="ECO:0007669"/>
    <property type="project" value="InterPro"/>
</dbReference>